<evidence type="ECO:0000256" key="2">
    <source>
        <dbReference type="ARBA" id="ARBA00007809"/>
    </source>
</evidence>
<accession>A0A2G9GK27</accession>
<evidence type="ECO:0000256" key="4">
    <source>
        <dbReference type="ARBA" id="ARBA00022597"/>
    </source>
</evidence>
<evidence type="ECO:0000256" key="1">
    <source>
        <dbReference type="ARBA" id="ARBA00004127"/>
    </source>
</evidence>
<dbReference type="Proteomes" id="UP000231279">
    <property type="component" value="Unassembled WGS sequence"/>
</dbReference>
<dbReference type="AlphaFoldDB" id="A0A2G9GK27"/>
<comment type="caution">
    <text evidence="10">The sequence shown here is derived from an EMBL/GenBank/DDBJ whole genome shotgun (WGS) entry which is preliminary data.</text>
</comment>
<dbReference type="InterPro" id="IPR047664">
    <property type="entry name" value="SWEET"/>
</dbReference>
<dbReference type="PANTHER" id="PTHR10791">
    <property type="entry name" value="RAG1-ACTIVATING PROTEIN 1"/>
    <property type="match status" value="1"/>
</dbReference>
<dbReference type="GO" id="GO:0051119">
    <property type="term" value="F:sugar transmembrane transporter activity"/>
    <property type="evidence" value="ECO:0007669"/>
    <property type="project" value="InterPro"/>
</dbReference>
<keyword evidence="4 9" id="KW-0762">Sugar transport</keyword>
<dbReference type="EMBL" id="NKXS01004790">
    <property type="protein sequence ID" value="PIN05380.1"/>
    <property type="molecule type" value="Genomic_DNA"/>
</dbReference>
<feature type="transmembrane region" description="Helical" evidence="9">
    <location>
        <begin position="125"/>
        <end position="144"/>
    </location>
</feature>
<evidence type="ECO:0000256" key="5">
    <source>
        <dbReference type="ARBA" id="ARBA00022692"/>
    </source>
</evidence>
<organism evidence="10 11">
    <name type="scientific">Handroanthus impetiginosus</name>
    <dbReference type="NCBI Taxonomy" id="429701"/>
    <lineage>
        <taxon>Eukaryota</taxon>
        <taxon>Viridiplantae</taxon>
        <taxon>Streptophyta</taxon>
        <taxon>Embryophyta</taxon>
        <taxon>Tracheophyta</taxon>
        <taxon>Spermatophyta</taxon>
        <taxon>Magnoliopsida</taxon>
        <taxon>eudicotyledons</taxon>
        <taxon>Gunneridae</taxon>
        <taxon>Pentapetalae</taxon>
        <taxon>asterids</taxon>
        <taxon>lamiids</taxon>
        <taxon>Lamiales</taxon>
        <taxon>Bignoniaceae</taxon>
        <taxon>Crescentiina</taxon>
        <taxon>Tabebuia alliance</taxon>
        <taxon>Handroanthus</taxon>
    </lineage>
</organism>
<keyword evidence="3 9" id="KW-0813">Transport</keyword>
<dbReference type="GO" id="GO:0016020">
    <property type="term" value="C:membrane"/>
    <property type="evidence" value="ECO:0007669"/>
    <property type="project" value="InterPro"/>
</dbReference>
<keyword evidence="6" id="KW-0677">Repeat</keyword>
<proteinExistence type="inferred from homology"/>
<evidence type="ECO:0000256" key="7">
    <source>
        <dbReference type="ARBA" id="ARBA00022989"/>
    </source>
</evidence>
<gene>
    <name evidence="10" type="ORF">CDL12_22077</name>
</gene>
<sequence>MDEPLPSTSLEWFRMAIGPGSESEVQIPQLNRDAYTLSLFVTLLYEKEGTFMEIMKKKSSENYKGVPYITTLLSTSLWTFYGLLDPDDGVLIVTVNAVGVTSQAAYIVLSLFYAPKERKVKYFGLVLLDMVFLGIVIATTSHFMEVQDRMVVRTRVLVWFAFAMLLKDYYILVPNAVGIVLGSLQLIVYFMYNNKTSSSEFIDKLGDLEKSAQKAKGILQTNDLEQGQNLQHKSPSIKGYCLVGVTSLHNWA</sequence>
<comment type="subcellular location">
    <subcellularLocation>
        <location evidence="1">Endomembrane system</location>
        <topology evidence="1">Multi-pass membrane protein</topology>
    </subcellularLocation>
</comment>
<comment type="caution">
    <text evidence="9">Lacks conserved residue(s) required for the propagation of feature annotation.</text>
</comment>
<dbReference type="PANTHER" id="PTHR10791:SF142">
    <property type="entry name" value="BIDIRECTIONAL SUGAR TRANSPORTER SWEET16"/>
    <property type="match status" value="1"/>
</dbReference>
<reference evidence="11" key="1">
    <citation type="journal article" date="2018" name="Gigascience">
        <title>Genome assembly of the Pink Ipe (Handroanthus impetiginosus, Bignoniaceae), a highly valued, ecologically keystone Neotropical timber forest tree.</title>
        <authorList>
            <person name="Silva-Junior O.B."/>
            <person name="Grattapaglia D."/>
            <person name="Novaes E."/>
            <person name="Collevatti R.G."/>
        </authorList>
    </citation>
    <scope>NUCLEOTIDE SEQUENCE [LARGE SCALE GENOMIC DNA]</scope>
    <source>
        <strain evidence="11">cv. UFG-1</strain>
    </source>
</reference>
<keyword evidence="5 9" id="KW-0812">Transmembrane</keyword>
<evidence type="ECO:0000256" key="3">
    <source>
        <dbReference type="ARBA" id="ARBA00022448"/>
    </source>
</evidence>
<evidence type="ECO:0000256" key="6">
    <source>
        <dbReference type="ARBA" id="ARBA00022737"/>
    </source>
</evidence>
<name>A0A2G9GK27_9LAMI</name>
<dbReference type="OrthoDB" id="409725at2759"/>
<evidence type="ECO:0000256" key="8">
    <source>
        <dbReference type="ARBA" id="ARBA00023136"/>
    </source>
</evidence>
<evidence type="ECO:0000256" key="9">
    <source>
        <dbReference type="RuleBase" id="RU910715"/>
    </source>
</evidence>
<dbReference type="STRING" id="429701.A0A2G9GK27"/>
<evidence type="ECO:0000313" key="11">
    <source>
        <dbReference type="Proteomes" id="UP000231279"/>
    </source>
</evidence>
<keyword evidence="7 9" id="KW-1133">Transmembrane helix</keyword>
<evidence type="ECO:0000313" key="10">
    <source>
        <dbReference type="EMBL" id="PIN05380.1"/>
    </source>
</evidence>
<keyword evidence="11" id="KW-1185">Reference proteome</keyword>
<feature type="transmembrane region" description="Helical" evidence="9">
    <location>
        <begin position="169"/>
        <end position="192"/>
    </location>
</feature>
<keyword evidence="8 9" id="KW-0472">Membrane</keyword>
<dbReference type="Gene3D" id="1.20.1280.290">
    <property type="match status" value="2"/>
</dbReference>
<comment type="function">
    <text evidence="9">Mediates both low-affinity uptake and efflux of sugar across the membrane.</text>
</comment>
<dbReference type="InterPro" id="IPR004316">
    <property type="entry name" value="SWEET_rpt"/>
</dbReference>
<dbReference type="GO" id="GO:0012505">
    <property type="term" value="C:endomembrane system"/>
    <property type="evidence" value="ECO:0007669"/>
    <property type="project" value="UniProtKB-SubCell"/>
</dbReference>
<dbReference type="Pfam" id="PF03083">
    <property type="entry name" value="MtN3_slv"/>
    <property type="match status" value="2"/>
</dbReference>
<comment type="similarity">
    <text evidence="2 9">Belongs to the SWEET sugar transporter family.</text>
</comment>
<protein>
    <recommendedName>
        <fullName evidence="9">Bidirectional sugar transporter SWEET</fullName>
    </recommendedName>
</protein>
<feature type="transmembrane region" description="Helical" evidence="9">
    <location>
        <begin position="90"/>
        <end position="113"/>
    </location>
</feature>